<dbReference type="EMBL" id="AP025943">
    <property type="protein sequence ID" value="BDL44404.1"/>
    <property type="molecule type" value="Genomic_DNA"/>
</dbReference>
<dbReference type="InterPro" id="IPR049427">
    <property type="entry name" value="Acyl-ACP_TE_C"/>
</dbReference>
<dbReference type="InterPro" id="IPR045023">
    <property type="entry name" value="FATA/B"/>
</dbReference>
<reference evidence="2" key="1">
    <citation type="submission" date="2022-06" db="EMBL/GenBank/DDBJ databases">
        <title>Akkermansia biwalacus sp. nov., an anaerobic mucin-degrading bacterium isolated from human intestine.</title>
        <authorList>
            <person name="Kobayashi Y."/>
            <person name="Inoue S."/>
            <person name="Kawahara T."/>
            <person name="Kohda N."/>
        </authorList>
    </citation>
    <scope>NUCLEOTIDE SEQUENCE</scope>
    <source>
        <strain evidence="2">WON2089</strain>
    </source>
</reference>
<name>A0ABM7ZI38_9BACT</name>
<dbReference type="Proteomes" id="UP001062263">
    <property type="component" value="Chromosome"/>
</dbReference>
<dbReference type="RefSeq" id="WP_067572605.1">
    <property type="nucleotide sequence ID" value="NZ_AP025943.1"/>
</dbReference>
<protein>
    <recommendedName>
        <fullName evidence="1">Acyl-ACP thioesterase-like C-terminal domain-containing protein</fullName>
    </recommendedName>
</protein>
<dbReference type="Pfam" id="PF20791">
    <property type="entry name" value="Acyl-ACP_TE_C"/>
    <property type="match status" value="1"/>
</dbReference>
<organism evidence="2 3">
    <name type="scientific">Akkermansia biwaensis</name>
    <dbReference type="NCBI Taxonomy" id="2946555"/>
    <lineage>
        <taxon>Bacteria</taxon>
        <taxon>Pseudomonadati</taxon>
        <taxon>Verrucomicrobiota</taxon>
        <taxon>Verrucomicrobiia</taxon>
        <taxon>Verrucomicrobiales</taxon>
        <taxon>Akkermansiaceae</taxon>
        <taxon>Akkermansia</taxon>
    </lineage>
</organism>
<dbReference type="Gene3D" id="3.10.129.10">
    <property type="entry name" value="Hotdog Thioesterase"/>
    <property type="match status" value="1"/>
</dbReference>
<proteinExistence type="predicted"/>
<accession>A0ABM7ZI38</accession>
<feature type="domain" description="Acyl-ACP thioesterase-like C-terminal" evidence="1">
    <location>
        <begin position="6"/>
        <end position="93"/>
    </location>
</feature>
<evidence type="ECO:0000313" key="2">
    <source>
        <dbReference type="EMBL" id="BDL44404.1"/>
    </source>
</evidence>
<evidence type="ECO:0000259" key="1">
    <source>
        <dbReference type="Pfam" id="PF20791"/>
    </source>
</evidence>
<keyword evidence="3" id="KW-1185">Reference proteome</keyword>
<dbReference type="PANTHER" id="PTHR31727:SF6">
    <property type="entry name" value="OLEOYL-ACYL CARRIER PROTEIN THIOESTERASE 1, CHLOROPLASTIC"/>
    <property type="match status" value="1"/>
</dbReference>
<sequence length="95" mass="11286">MKNLQPEVREWTAERRDMDSNRHINNAAYLVWALESLPEAWQEEHALIGIHLHFRKESHAGEQMKSLLFRQENLTCHHIMQGDELRAEAVLEWDV</sequence>
<gene>
    <name evidence="2" type="ORF">Abiwalacus_19780</name>
</gene>
<dbReference type="InterPro" id="IPR029069">
    <property type="entry name" value="HotDog_dom_sf"/>
</dbReference>
<dbReference type="PANTHER" id="PTHR31727">
    <property type="entry name" value="OLEOYL-ACYL CARRIER PROTEIN THIOESTERASE 1, CHLOROPLASTIC"/>
    <property type="match status" value="1"/>
</dbReference>
<evidence type="ECO:0000313" key="3">
    <source>
        <dbReference type="Proteomes" id="UP001062263"/>
    </source>
</evidence>
<dbReference type="SUPFAM" id="SSF54637">
    <property type="entry name" value="Thioesterase/thiol ester dehydrase-isomerase"/>
    <property type="match status" value="1"/>
</dbReference>